<keyword evidence="3" id="KW-1185">Reference proteome</keyword>
<comment type="caution">
    <text evidence="2">The sequence shown here is derived from an EMBL/GenBank/DDBJ whole genome shotgun (WGS) entry which is preliminary data.</text>
</comment>
<gene>
    <name evidence="2" type="ORF">QYF61_015199</name>
</gene>
<evidence type="ECO:0000256" key="1">
    <source>
        <dbReference type="SAM" id="MobiDB-lite"/>
    </source>
</evidence>
<accession>A0AAN7ML95</accession>
<dbReference type="AlphaFoldDB" id="A0AAN7ML95"/>
<organism evidence="2 3">
    <name type="scientific">Mycteria americana</name>
    <name type="common">Wood stork</name>
    <dbReference type="NCBI Taxonomy" id="33587"/>
    <lineage>
        <taxon>Eukaryota</taxon>
        <taxon>Metazoa</taxon>
        <taxon>Chordata</taxon>
        <taxon>Craniata</taxon>
        <taxon>Vertebrata</taxon>
        <taxon>Euteleostomi</taxon>
        <taxon>Archelosauria</taxon>
        <taxon>Archosauria</taxon>
        <taxon>Dinosauria</taxon>
        <taxon>Saurischia</taxon>
        <taxon>Theropoda</taxon>
        <taxon>Coelurosauria</taxon>
        <taxon>Aves</taxon>
        <taxon>Neognathae</taxon>
        <taxon>Neoaves</taxon>
        <taxon>Aequornithes</taxon>
        <taxon>Ciconiiformes</taxon>
        <taxon>Ciconiidae</taxon>
        <taxon>Mycteria</taxon>
    </lineage>
</organism>
<name>A0AAN7ML95_MYCAM</name>
<proteinExistence type="predicted"/>
<dbReference type="Proteomes" id="UP001333110">
    <property type="component" value="Unassembled WGS sequence"/>
</dbReference>
<dbReference type="EMBL" id="JAUNZN010000023">
    <property type="protein sequence ID" value="KAK4808965.1"/>
    <property type="molecule type" value="Genomic_DNA"/>
</dbReference>
<sequence length="334" mass="37788">MIRRMEDLSCEERLRELGLFSLQKRRLWGDLTAAFRYLKGAYKKDGDRLFSRACCDRTKGNGFKLKEGRFRPDVRKTFFYNEGGETLKQIAQRGGRCPIPGNIQGQVGQGSEQPDLVEDVPAHCRGLKSPPPDKCQGRKRRGKKQPFLPRRSQCFQVPLQHTTMTIAQSHQNSQGAGACALQGAAVGSGTVQPGEEMALGDLTAACWYLHGGYQEDRARLFLQVHSRRRTEMVTIDIRGNSLLYDARAPVLIPGLGWQGISLKALWPMEKATLEQVHLKATVAVDRSMPQQNTCRWLVLPSNTRELLTERQHMKEVHKRWQQGQVALKEHTDMV</sequence>
<evidence type="ECO:0000313" key="2">
    <source>
        <dbReference type="EMBL" id="KAK4808965.1"/>
    </source>
</evidence>
<evidence type="ECO:0000313" key="3">
    <source>
        <dbReference type="Proteomes" id="UP001333110"/>
    </source>
</evidence>
<feature type="region of interest" description="Disordered" evidence="1">
    <location>
        <begin position="127"/>
        <end position="147"/>
    </location>
</feature>
<reference evidence="2 3" key="1">
    <citation type="journal article" date="2023" name="J. Hered.">
        <title>Chromosome-level genome of the wood stork (Mycteria americana) provides insight into avian chromosome evolution.</title>
        <authorList>
            <person name="Flamio R. Jr."/>
            <person name="Ramstad K.M."/>
        </authorList>
    </citation>
    <scope>NUCLEOTIDE SEQUENCE [LARGE SCALE GENOMIC DNA]</scope>
    <source>
        <strain evidence="2">JAX WOST 10</strain>
    </source>
</reference>
<protein>
    <submittedName>
        <fullName evidence="2">Uncharacterized protein</fullName>
    </submittedName>
</protein>